<feature type="transmembrane region" description="Helical" evidence="8">
    <location>
        <begin position="139"/>
        <end position="157"/>
    </location>
</feature>
<dbReference type="PANTHER" id="PTHR43124">
    <property type="entry name" value="PURINE EFFLUX PUMP PBUE"/>
    <property type="match status" value="1"/>
</dbReference>
<keyword evidence="11" id="KW-1185">Reference proteome</keyword>
<dbReference type="EMBL" id="LNTY01000006">
    <property type="protein sequence ID" value="KXF83390.1"/>
    <property type="molecule type" value="Genomic_DNA"/>
</dbReference>
<evidence type="ECO:0000256" key="3">
    <source>
        <dbReference type="ARBA" id="ARBA00022448"/>
    </source>
</evidence>
<dbReference type="GO" id="GO:1990961">
    <property type="term" value="P:xenobiotic detoxification by transmembrane export across the plasma membrane"/>
    <property type="evidence" value="ECO:0007669"/>
    <property type="project" value="InterPro"/>
</dbReference>
<evidence type="ECO:0000256" key="4">
    <source>
        <dbReference type="ARBA" id="ARBA00022475"/>
    </source>
</evidence>
<evidence type="ECO:0000256" key="1">
    <source>
        <dbReference type="ARBA" id="ARBA00004651"/>
    </source>
</evidence>
<keyword evidence="7 8" id="KW-0472">Membrane</keyword>
<evidence type="ECO:0000256" key="8">
    <source>
        <dbReference type="RuleBase" id="RU365088"/>
    </source>
</evidence>
<dbReference type="InterPro" id="IPR020846">
    <property type="entry name" value="MFS_dom"/>
</dbReference>
<keyword evidence="4" id="KW-1003">Cell membrane</keyword>
<sequence>MPTSMLSERTIRFLILMIFLAAAMETDIYLPAFPDMMAAFNTNETMIQRVLSFNFLGICIASLIYGPLSDAIGRRKVLNIGYGLFIAGSLGCVFSNTIEMLIFWRFVQGFGSAACMIIGAAMVFDLYKAEKAAEIVSDLNSLVVSIIAFAPMLGGWINYQFGYTYNFVFIAVLTVATGLICFFKLPESLPEEKRKTLSVKGVGSDYLTVLKSGEFWANTLITTFIFSGYMIFISNMPLVFVNHLGVDVAVFPFYQVSLLVAFVVASVNAGRMIKWFGLVLMRRVGFVLIVLMAFVMFLMPQAWQQTPLIVTGLMLFYSLGAGICIGIFFARSMEAVPEQTGVSASLVTAIRLALVAVLIDISGALFDGTMTSAINLISVCIFVSAVIYIADEMRLKRKSTLAV</sequence>
<feature type="transmembrane region" description="Helical" evidence="8">
    <location>
        <begin position="372"/>
        <end position="390"/>
    </location>
</feature>
<feature type="transmembrane region" description="Helical" evidence="8">
    <location>
        <begin position="163"/>
        <end position="185"/>
    </location>
</feature>
<dbReference type="AlphaFoldDB" id="A0A135ID56"/>
<protein>
    <recommendedName>
        <fullName evidence="8">Bcr/CflA family efflux transporter</fullName>
    </recommendedName>
</protein>
<dbReference type="InterPro" id="IPR036259">
    <property type="entry name" value="MFS_trans_sf"/>
</dbReference>
<feature type="transmembrane region" description="Helical" evidence="8">
    <location>
        <begin position="309"/>
        <end position="330"/>
    </location>
</feature>
<keyword evidence="6 8" id="KW-1133">Transmembrane helix</keyword>
<dbReference type="Pfam" id="PF07690">
    <property type="entry name" value="MFS_1"/>
    <property type="match status" value="1"/>
</dbReference>
<evidence type="ECO:0000313" key="10">
    <source>
        <dbReference type="EMBL" id="KXF83390.1"/>
    </source>
</evidence>
<feature type="transmembrane region" description="Helical" evidence="8">
    <location>
        <begin position="12"/>
        <end position="30"/>
    </location>
</feature>
<feature type="transmembrane region" description="Helical" evidence="8">
    <location>
        <begin position="342"/>
        <end position="366"/>
    </location>
</feature>
<dbReference type="STRING" id="294935.ATN88_06985"/>
<evidence type="ECO:0000256" key="2">
    <source>
        <dbReference type="ARBA" id="ARBA00006236"/>
    </source>
</evidence>
<keyword evidence="8" id="KW-0997">Cell inner membrane</keyword>
<dbReference type="RefSeq" id="WP_067411712.1">
    <property type="nucleotide sequence ID" value="NZ_LNTY01000006.1"/>
</dbReference>
<comment type="caution">
    <text evidence="10">The sequence shown here is derived from an EMBL/GenBank/DDBJ whole genome shotgun (WGS) entry which is preliminary data.</text>
</comment>
<dbReference type="Proteomes" id="UP000070529">
    <property type="component" value="Unassembled WGS sequence"/>
</dbReference>
<keyword evidence="5 8" id="KW-0812">Transmembrane</keyword>
<dbReference type="Gene3D" id="1.20.1720.10">
    <property type="entry name" value="Multidrug resistance protein D"/>
    <property type="match status" value="1"/>
</dbReference>
<comment type="subcellular location">
    <subcellularLocation>
        <location evidence="8">Cell inner membrane</location>
        <topology evidence="8">Multi-pass membrane protein</topology>
    </subcellularLocation>
    <subcellularLocation>
        <location evidence="1">Cell membrane</location>
        <topology evidence="1">Multi-pass membrane protein</topology>
    </subcellularLocation>
</comment>
<name>A0A135ID56_9GAMM</name>
<dbReference type="NCBIfam" id="TIGR00710">
    <property type="entry name" value="efflux_Bcr_CflA"/>
    <property type="match status" value="1"/>
</dbReference>
<dbReference type="OrthoDB" id="5670831at2"/>
<organism evidence="10 11">
    <name type="scientific">Enterovibrio coralii</name>
    <dbReference type="NCBI Taxonomy" id="294935"/>
    <lineage>
        <taxon>Bacteria</taxon>
        <taxon>Pseudomonadati</taxon>
        <taxon>Pseudomonadota</taxon>
        <taxon>Gammaproteobacteria</taxon>
        <taxon>Vibrionales</taxon>
        <taxon>Vibrionaceae</taxon>
        <taxon>Enterovibrio</taxon>
    </lineage>
</organism>
<feature type="transmembrane region" description="Helical" evidence="8">
    <location>
        <begin position="50"/>
        <end position="68"/>
    </location>
</feature>
<feature type="transmembrane region" description="Helical" evidence="8">
    <location>
        <begin position="285"/>
        <end position="303"/>
    </location>
</feature>
<keyword evidence="3 8" id="KW-0813">Transport</keyword>
<feature type="transmembrane region" description="Helical" evidence="8">
    <location>
        <begin position="215"/>
        <end position="233"/>
    </location>
</feature>
<reference evidence="10 11" key="1">
    <citation type="submission" date="2015-11" db="EMBL/GenBank/DDBJ databases">
        <title>Genomic Taxonomy of the Vibrionaceae.</title>
        <authorList>
            <person name="Gomez-Gil B."/>
            <person name="Enciso-Ibarra J."/>
        </authorList>
    </citation>
    <scope>NUCLEOTIDE SEQUENCE [LARGE SCALE GENOMIC DNA]</scope>
    <source>
        <strain evidence="10 11">CAIM 912</strain>
    </source>
</reference>
<dbReference type="PANTHER" id="PTHR43124:SF3">
    <property type="entry name" value="CHLORAMPHENICOL EFFLUX PUMP RV0191"/>
    <property type="match status" value="1"/>
</dbReference>
<evidence type="ECO:0000256" key="6">
    <source>
        <dbReference type="ARBA" id="ARBA00022989"/>
    </source>
</evidence>
<dbReference type="InterPro" id="IPR050189">
    <property type="entry name" value="MFS_Efflux_Transporters"/>
</dbReference>
<proteinExistence type="inferred from homology"/>
<evidence type="ECO:0000313" key="11">
    <source>
        <dbReference type="Proteomes" id="UP000070529"/>
    </source>
</evidence>
<dbReference type="GO" id="GO:0005886">
    <property type="term" value="C:plasma membrane"/>
    <property type="evidence" value="ECO:0007669"/>
    <property type="project" value="UniProtKB-SubCell"/>
</dbReference>
<feature type="transmembrane region" description="Helical" evidence="8">
    <location>
        <begin position="253"/>
        <end position="273"/>
    </location>
</feature>
<dbReference type="CDD" id="cd17320">
    <property type="entry name" value="MFS_MdfA_MDR_like"/>
    <property type="match status" value="1"/>
</dbReference>
<evidence type="ECO:0000259" key="9">
    <source>
        <dbReference type="PROSITE" id="PS50850"/>
    </source>
</evidence>
<evidence type="ECO:0000256" key="5">
    <source>
        <dbReference type="ARBA" id="ARBA00022692"/>
    </source>
</evidence>
<dbReference type="PROSITE" id="PS50850">
    <property type="entry name" value="MFS"/>
    <property type="match status" value="1"/>
</dbReference>
<gene>
    <name evidence="10" type="ORF">ATN88_06985</name>
</gene>
<dbReference type="InterPro" id="IPR004812">
    <property type="entry name" value="Efflux_drug-R_Bcr/CmlA"/>
</dbReference>
<accession>A0A135ID56</accession>
<dbReference type="GO" id="GO:0042910">
    <property type="term" value="F:xenobiotic transmembrane transporter activity"/>
    <property type="evidence" value="ECO:0007669"/>
    <property type="project" value="InterPro"/>
</dbReference>
<evidence type="ECO:0000256" key="7">
    <source>
        <dbReference type="ARBA" id="ARBA00023136"/>
    </source>
</evidence>
<feature type="transmembrane region" description="Helical" evidence="8">
    <location>
        <begin position="110"/>
        <end position="127"/>
    </location>
</feature>
<dbReference type="SUPFAM" id="SSF103473">
    <property type="entry name" value="MFS general substrate transporter"/>
    <property type="match status" value="1"/>
</dbReference>
<feature type="domain" description="Major facilitator superfamily (MFS) profile" evidence="9">
    <location>
        <begin position="11"/>
        <end position="396"/>
    </location>
</feature>
<comment type="similarity">
    <text evidence="2 8">Belongs to the major facilitator superfamily. Bcr/CmlA family.</text>
</comment>
<feature type="transmembrane region" description="Helical" evidence="8">
    <location>
        <begin position="80"/>
        <end position="104"/>
    </location>
</feature>
<dbReference type="InterPro" id="IPR011701">
    <property type="entry name" value="MFS"/>
</dbReference>